<evidence type="ECO:0000259" key="5">
    <source>
        <dbReference type="PROSITE" id="PS50075"/>
    </source>
</evidence>
<dbReference type="PROSITE" id="PS52004">
    <property type="entry name" value="KS3_2"/>
    <property type="match status" value="1"/>
</dbReference>
<accession>A0ABN3VQ57</accession>
<gene>
    <name evidence="7" type="primary">ppsB</name>
    <name evidence="7" type="ORF">GCM10010517_05300</name>
</gene>
<dbReference type="InterPro" id="IPR014043">
    <property type="entry name" value="Acyl_transferase_dom"/>
</dbReference>
<dbReference type="Gene3D" id="3.30.70.3290">
    <property type="match status" value="1"/>
</dbReference>
<dbReference type="SUPFAM" id="SSF51735">
    <property type="entry name" value="NAD(P)-binding Rossmann-fold domains"/>
    <property type="match status" value="2"/>
</dbReference>
<dbReference type="InterPro" id="IPR018201">
    <property type="entry name" value="Ketoacyl_synth_AS"/>
</dbReference>
<dbReference type="Gene3D" id="3.40.47.10">
    <property type="match status" value="1"/>
</dbReference>
<dbReference type="Proteomes" id="UP001500831">
    <property type="component" value="Unassembled WGS sequence"/>
</dbReference>
<evidence type="ECO:0000256" key="3">
    <source>
        <dbReference type="ARBA" id="ARBA00022679"/>
    </source>
</evidence>
<evidence type="ECO:0000259" key="6">
    <source>
        <dbReference type="PROSITE" id="PS52004"/>
    </source>
</evidence>
<name>A0ABN3VQ57_9ACTN</name>
<feature type="region of interest" description="Disordered" evidence="4">
    <location>
        <begin position="1422"/>
        <end position="1456"/>
    </location>
</feature>
<dbReference type="InterPro" id="IPR036291">
    <property type="entry name" value="NAD(P)-bd_dom_sf"/>
</dbReference>
<dbReference type="InterPro" id="IPR032821">
    <property type="entry name" value="PKS_assoc"/>
</dbReference>
<dbReference type="PROSITE" id="PS00606">
    <property type="entry name" value="KS3_1"/>
    <property type="match status" value="1"/>
</dbReference>
<feature type="domain" description="Carrier" evidence="5">
    <location>
        <begin position="1455"/>
        <end position="1530"/>
    </location>
</feature>
<sequence>MTAVDEGELRRWLTAEIAARLRTDGHRIDPHRPLEEYGLQSRDAVELSGMLEDLLDRPLDPTLVFRYPTVAAIAGFLARPEDVTDEAPGPGAVRTAPRERIAVVGLGCRFPGGADTPGAFWDLLAAGRDGLGELPAGRWQPDPSFPVPTGGGFLRDVAGFDAGLFQVAPHEAAAMDPQQRLLLEVAWEALEHAGIPPRSLEGTATGVFVGASTLDYAYLSMADPGAVEAWSGTGSSLGVIANRLSYLLGLEGPSMVVDTACSASLVAVHLAAGSLRSGECRLAVAGGVNLMLHPGVTATFASAGLLAPDGRCKTFDAAADGFVRGEGCGVVVLKRLSDALADGDRVLAVILGSAVNQDGRSNGLMAPNPRSQVNLLRRAYADAGVDPASIGYVEAHGTGTELGDPIEAGALGEVMSARDETAGPLLIGSVKTNLGHLEAAAGIAGLIKTVLALHRAEVPPSLHYTTPSPHIPFDELRLRVAAGRTPWPDTGGRPRRAGVSAFGFAGTNAHVVVEQAPDAGPVRSPGAEPGLSVFALSGGSEAAVRAAAERLAGWLGEVGDEVPLADVGYTLARRRSHEQVRLAVVAGNRAELVEALTGAPEIGTARSGLRAPVWVFSGQGSQWPGMAREPLAGEPAFRAVLDELEPVVRAESGFSLTELLESAEEGAVTGIDVVQPALFAVQLGLAAVWRDHGIHPGAVIGHSMGELAAAVVAGALSPADGARVVCRRSRLLASVAGRGSMAAVEAGEARVTALVDEAGLADAVTVAVVAGPDTTVVSGETGAVRRLLARLEDRDVEAREVHVDVASHSPRMDPLLGPLVEQLGDLSPGRPEIAFYSTVSDDPRAEAAFDGGYWAANLRRPVRLADAVRAAAAAGHEIFIEVSPHPVLTRSVAGTLRAAGTKDPLVLPTADRRLGLRRTLLTGLAALHRAGVPVGWERVFPAGELADVPTISWDRRPYWVEAPSPAPAAPAARSRADWFYRLSWRPEPVPASTGTRPGRWLLLADRAGVADALHRQLTAAGREAAVVRADRLGPLDDVGTVVYCGALDADGHAGADPGQARRLTAEVSGLVRALAAAPRRPALWLVTRFAQAVGGEPRINPAQAALWGLGRCLAVERPELWGGLVDLDDADPVTAAALVLTEAGSAAEQQVAHRDGVRHEARLRRAGTPARGGVPFAPDGSHLVVGGTGRVGPHLLEHLAGRGVRHLVVVSRRGLRGAAAERAAVLCERGVTVTDVTADVADEREMADLFDRFGTELPPLRGVYQAAFEESLASLGELDDAGIAAMFRAKVTGTALLDRLTAGHGVNTFLCVSSTTALLGSRMLAHYAAANCFAEGVAHARTARGLPAGIVSWGPWRDGHGDSPHREIIELSGMRLMPAEPAITALDHVLDGEAASLVVADVDWPLLREAYSARTTLPITAGLAPGTAAPPAPPTAPAPSPPAGPSAGNAGGRRDRVAEEVSAVLAGVLKLSGPGALDRERSFYDLGLDSLMAVVVRKRIAKRIGCELGPKAVLQHPSVSALTDHVLQVLDQTTANES</sequence>
<proteinExistence type="predicted"/>
<dbReference type="SMART" id="SM00825">
    <property type="entry name" value="PKS_KS"/>
    <property type="match status" value="1"/>
</dbReference>
<dbReference type="SMART" id="SM00827">
    <property type="entry name" value="PKS_AT"/>
    <property type="match status" value="1"/>
</dbReference>
<dbReference type="InterPro" id="IPR009081">
    <property type="entry name" value="PP-bd_ACP"/>
</dbReference>
<organism evidence="7 8">
    <name type="scientific">Streptosporangium fragile</name>
    <dbReference type="NCBI Taxonomy" id="46186"/>
    <lineage>
        <taxon>Bacteria</taxon>
        <taxon>Bacillati</taxon>
        <taxon>Actinomycetota</taxon>
        <taxon>Actinomycetes</taxon>
        <taxon>Streptosporangiales</taxon>
        <taxon>Streptosporangiaceae</taxon>
        <taxon>Streptosporangium</taxon>
    </lineage>
</organism>
<dbReference type="SUPFAM" id="SSF52151">
    <property type="entry name" value="FabD/lysophospholipase-like"/>
    <property type="match status" value="1"/>
</dbReference>
<evidence type="ECO:0000256" key="2">
    <source>
        <dbReference type="ARBA" id="ARBA00022553"/>
    </source>
</evidence>
<dbReference type="InterPro" id="IPR050091">
    <property type="entry name" value="PKS_NRPS_Biosynth_Enz"/>
</dbReference>
<dbReference type="InterPro" id="IPR016036">
    <property type="entry name" value="Malonyl_transacylase_ACP-bd"/>
</dbReference>
<dbReference type="Gene3D" id="3.40.366.10">
    <property type="entry name" value="Malonyl-Coenzyme A Acyl Carrier Protein, domain 2"/>
    <property type="match status" value="1"/>
</dbReference>
<keyword evidence="8" id="KW-1185">Reference proteome</keyword>
<dbReference type="InterPro" id="IPR013968">
    <property type="entry name" value="PKS_KR"/>
</dbReference>
<dbReference type="Pfam" id="PF00109">
    <property type="entry name" value="ketoacyl-synt"/>
    <property type="match status" value="1"/>
</dbReference>
<dbReference type="SMART" id="SM01294">
    <property type="entry name" value="PKS_PP_betabranch"/>
    <property type="match status" value="1"/>
</dbReference>
<dbReference type="Pfam" id="PF02801">
    <property type="entry name" value="Ketoacyl-synt_C"/>
    <property type="match status" value="1"/>
</dbReference>
<dbReference type="Pfam" id="PF00550">
    <property type="entry name" value="PP-binding"/>
    <property type="match status" value="2"/>
</dbReference>
<keyword evidence="1" id="KW-0596">Phosphopantetheine</keyword>
<comment type="caution">
    <text evidence="7">The sequence shown here is derived from an EMBL/GenBank/DDBJ whole genome shotgun (WGS) entry which is preliminary data.</text>
</comment>
<dbReference type="InterPro" id="IPR020841">
    <property type="entry name" value="PKS_Beta-ketoAc_synthase_dom"/>
</dbReference>
<dbReference type="Pfam" id="PF00698">
    <property type="entry name" value="Acyl_transf_1"/>
    <property type="match status" value="1"/>
</dbReference>
<dbReference type="InterPro" id="IPR016035">
    <property type="entry name" value="Acyl_Trfase/lysoPLipase"/>
</dbReference>
<dbReference type="Pfam" id="PF08659">
    <property type="entry name" value="KR"/>
    <property type="match status" value="1"/>
</dbReference>
<dbReference type="PANTHER" id="PTHR43775:SF37">
    <property type="entry name" value="SI:DKEY-61P9.11"/>
    <property type="match status" value="1"/>
</dbReference>
<dbReference type="Pfam" id="PF16197">
    <property type="entry name" value="KAsynt_C_assoc"/>
    <property type="match status" value="1"/>
</dbReference>
<dbReference type="SMART" id="SM00822">
    <property type="entry name" value="PKS_KR"/>
    <property type="match status" value="1"/>
</dbReference>
<dbReference type="SUPFAM" id="SSF55048">
    <property type="entry name" value="Probable ACP-binding domain of malonyl-CoA ACP transacylase"/>
    <property type="match status" value="1"/>
</dbReference>
<feature type="domain" description="Ketosynthase family 3 (KS3)" evidence="6">
    <location>
        <begin position="98"/>
        <end position="515"/>
    </location>
</feature>
<dbReference type="CDD" id="cd08952">
    <property type="entry name" value="KR_1_SDR_x"/>
    <property type="match status" value="1"/>
</dbReference>
<evidence type="ECO:0000313" key="7">
    <source>
        <dbReference type="EMBL" id="GAA2848114.1"/>
    </source>
</evidence>
<evidence type="ECO:0000256" key="4">
    <source>
        <dbReference type="SAM" id="MobiDB-lite"/>
    </source>
</evidence>
<dbReference type="EMBL" id="BAAAVI010000002">
    <property type="protein sequence ID" value="GAA2848114.1"/>
    <property type="molecule type" value="Genomic_DNA"/>
</dbReference>
<dbReference type="SUPFAM" id="SSF53901">
    <property type="entry name" value="Thiolase-like"/>
    <property type="match status" value="1"/>
</dbReference>
<dbReference type="SUPFAM" id="SSF47336">
    <property type="entry name" value="ACP-like"/>
    <property type="match status" value="2"/>
</dbReference>
<evidence type="ECO:0000313" key="8">
    <source>
        <dbReference type="Proteomes" id="UP001500831"/>
    </source>
</evidence>
<dbReference type="InterPro" id="IPR036736">
    <property type="entry name" value="ACP-like_sf"/>
</dbReference>
<dbReference type="InterPro" id="IPR014031">
    <property type="entry name" value="Ketoacyl_synth_C"/>
</dbReference>
<dbReference type="InterPro" id="IPR016039">
    <property type="entry name" value="Thiolase-like"/>
</dbReference>
<dbReference type="Gene3D" id="3.40.50.720">
    <property type="entry name" value="NAD(P)-binding Rossmann-like Domain"/>
    <property type="match status" value="1"/>
</dbReference>
<keyword evidence="2" id="KW-0597">Phosphoprotein</keyword>
<dbReference type="InterPro" id="IPR001227">
    <property type="entry name" value="Ac_transferase_dom_sf"/>
</dbReference>
<feature type="compositionally biased region" description="Pro residues" evidence="4">
    <location>
        <begin position="1428"/>
        <end position="1444"/>
    </location>
</feature>
<feature type="domain" description="Carrier" evidence="5">
    <location>
        <begin position="4"/>
        <end position="81"/>
    </location>
</feature>
<dbReference type="PANTHER" id="PTHR43775">
    <property type="entry name" value="FATTY ACID SYNTHASE"/>
    <property type="match status" value="1"/>
</dbReference>
<dbReference type="InterPro" id="IPR020806">
    <property type="entry name" value="PKS_PP-bd"/>
</dbReference>
<dbReference type="Gene3D" id="1.10.1200.10">
    <property type="entry name" value="ACP-like"/>
    <property type="match status" value="2"/>
</dbReference>
<reference evidence="7 8" key="1">
    <citation type="journal article" date="2019" name="Int. J. Syst. Evol. Microbiol.">
        <title>The Global Catalogue of Microorganisms (GCM) 10K type strain sequencing project: providing services to taxonomists for standard genome sequencing and annotation.</title>
        <authorList>
            <consortium name="The Broad Institute Genomics Platform"/>
            <consortium name="The Broad Institute Genome Sequencing Center for Infectious Disease"/>
            <person name="Wu L."/>
            <person name="Ma J."/>
        </authorList>
    </citation>
    <scope>NUCLEOTIDE SEQUENCE [LARGE SCALE GENOMIC DNA]</scope>
    <source>
        <strain evidence="7 8">JCM 6242</strain>
    </source>
</reference>
<keyword evidence="3" id="KW-0808">Transferase</keyword>
<dbReference type="InterPro" id="IPR014030">
    <property type="entry name" value="Ketoacyl_synth_N"/>
</dbReference>
<evidence type="ECO:0000256" key="1">
    <source>
        <dbReference type="ARBA" id="ARBA00022450"/>
    </source>
</evidence>
<dbReference type="SMART" id="SM00823">
    <property type="entry name" value="PKS_PP"/>
    <property type="match status" value="2"/>
</dbReference>
<dbReference type="PROSITE" id="PS50075">
    <property type="entry name" value="CARRIER"/>
    <property type="match status" value="2"/>
</dbReference>
<dbReference type="RefSeq" id="WP_344967386.1">
    <property type="nucleotide sequence ID" value="NZ_BAAAVI010000002.1"/>
</dbReference>
<dbReference type="CDD" id="cd00833">
    <property type="entry name" value="PKS"/>
    <property type="match status" value="1"/>
</dbReference>
<protein>
    <submittedName>
        <fullName evidence="7">Phthiocerol type I polyketide synthase PpsB</fullName>
    </submittedName>
</protein>
<dbReference type="InterPro" id="IPR057326">
    <property type="entry name" value="KR_dom"/>
</dbReference>